<dbReference type="GO" id="GO:0005524">
    <property type="term" value="F:ATP binding"/>
    <property type="evidence" value="ECO:0007669"/>
    <property type="project" value="UniProtKB-KW"/>
</dbReference>
<evidence type="ECO:0000313" key="18">
    <source>
        <dbReference type="EMBL" id="OBV11486.1"/>
    </source>
</evidence>
<evidence type="ECO:0000256" key="8">
    <source>
        <dbReference type="ARBA" id="ARBA00022490"/>
    </source>
</evidence>
<dbReference type="InterPro" id="IPR024893">
    <property type="entry name" value="ATP_PRibTrfase_HisG_short"/>
</dbReference>
<comment type="subcellular location">
    <subcellularLocation>
        <location evidence="2 16">Cytoplasm</location>
    </subcellularLocation>
</comment>
<dbReference type="EC" id="2.4.2.17" evidence="6 16"/>
<evidence type="ECO:0000259" key="17">
    <source>
        <dbReference type="Pfam" id="PF01634"/>
    </source>
</evidence>
<evidence type="ECO:0000313" key="19">
    <source>
        <dbReference type="Proteomes" id="UP000092484"/>
    </source>
</evidence>
<keyword evidence="12 16" id="KW-0547">Nucleotide-binding</keyword>
<dbReference type="PROSITE" id="PS01316">
    <property type="entry name" value="ATP_P_PHORIBOSYLTR"/>
    <property type="match status" value="1"/>
</dbReference>
<evidence type="ECO:0000256" key="2">
    <source>
        <dbReference type="ARBA" id="ARBA00004496"/>
    </source>
</evidence>
<keyword evidence="19" id="KW-1185">Reference proteome</keyword>
<keyword evidence="14 16" id="KW-0368">Histidine biosynthesis</keyword>
<dbReference type="Proteomes" id="UP000092484">
    <property type="component" value="Unassembled WGS sequence"/>
</dbReference>
<feature type="domain" description="ATP phosphoribosyltransferase catalytic" evidence="17">
    <location>
        <begin position="68"/>
        <end position="220"/>
    </location>
</feature>
<dbReference type="InterPro" id="IPR018198">
    <property type="entry name" value="ATP_PRibTrfase_CS"/>
</dbReference>
<dbReference type="GO" id="GO:0003879">
    <property type="term" value="F:ATP phosphoribosyltransferase activity"/>
    <property type="evidence" value="ECO:0007669"/>
    <property type="project" value="UniProtKB-UniRule"/>
</dbReference>
<dbReference type="CDD" id="cd13595">
    <property type="entry name" value="PBP2_HisGs"/>
    <property type="match status" value="1"/>
</dbReference>
<dbReference type="PATRIC" id="fig|1300349.4.peg.926"/>
<organism evidence="18 19">
    <name type="scientific">Erythrobacter dokdonensis DSW-74</name>
    <dbReference type="NCBI Taxonomy" id="1300349"/>
    <lineage>
        <taxon>Bacteria</taxon>
        <taxon>Pseudomonadati</taxon>
        <taxon>Pseudomonadota</taxon>
        <taxon>Alphaproteobacteria</taxon>
        <taxon>Sphingomonadales</taxon>
        <taxon>Erythrobacteraceae</taxon>
        <taxon>Erythrobacter/Porphyrobacter group</taxon>
        <taxon>Erythrobacter</taxon>
    </lineage>
</organism>
<name>A0A1A7BIE4_9SPHN</name>
<evidence type="ECO:0000256" key="7">
    <source>
        <dbReference type="ARBA" id="ARBA00020998"/>
    </source>
</evidence>
<evidence type="ECO:0000256" key="3">
    <source>
        <dbReference type="ARBA" id="ARBA00004667"/>
    </source>
</evidence>
<comment type="caution">
    <text evidence="18">The sequence shown here is derived from an EMBL/GenBank/DDBJ whole genome shotgun (WGS) entry which is preliminary data.</text>
</comment>
<protein>
    <recommendedName>
        <fullName evidence="7 16">ATP phosphoribosyltransferase</fullName>
        <shortName evidence="16">ATP-PRT</shortName>
        <shortName evidence="16">ATP-PRTase</shortName>
        <ecNumber evidence="6 16">2.4.2.17</ecNumber>
    </recommendedName>
</protein>
<keyword evidence="8 16" id="KW-0963">Cytoplasm</keyword>
<evidence type="ECO:0000256" key="12">
    <source>
        <dbReference type="ARBA" id="ARBA00022741"/>
    </source>
</evidence>
<evidence type="ECO:0000256" key="14">
    <source>
        <dbReference type="ARBA" id="ARBA00023102"/>
    </source>
</evidence>
<evidence type="ECO:0000256" key="10">
    <source>
        <dbReference type="ARBA" id="ARBA00022676"/>
    </source>
</evidence>
<gene>
    <name evidence="16" type="primary">hisG</name>
    <name evidence="18" type="ORF">I603_0929</name>
</gene>
<dbReference type="STRING" id="1300349.I603_0929"/>
<evidence type="ECO:0000256" key="16">
    <source>
        <dbReference type="HAMAP-Rule" id="MF_01018"/>
    </source>
</evidence>
<evidence type="ECO:0000256" key="9">
    <source>
        <dbReference type="ARBA" id="ARBA00022605"/>
    </source>
</evidence>
<comment type="similarity">
    <text evidence="4 16">Belongs to the ATP phosphoribosyltransferase family. Short subfamily.</text>
</comment>
<dbReference type="InterPro" id="IPR001348">
    <property type="entry name" value="ATP_PRibTrfase_HisG"/>
</dbReference>
<sequence length="233" mass="25025">MTSTGIHDNSFFRPGQLTFAVPKGRILDEALPVMARAGVEPDAEFHDPKSRALAFGTSRADMRIIRVRAFDVATFVAHGAAQVGIVGSDVIEEFDYADLYAPVDLGIGLCRLSVARLADDENEAAGASHLRVATKYPSLTRRHFEAAGVQAECVKLNGAMELAPSLGLARQIVDLVSTGKTLKDNGLVETSVILEISARLIVNRTALKTDARVAALVDAFRRDAERRSEGHAA</sequence>
<accession>A0A1A7BIE4</accession>
<dbReference type="SUPFAM" id="SSF53850">
    <property type="entry name" value="Periplasmic binding protein-like II"/>
    <property type="match status" value="1"/>
</dbReference>
<dbReference type="GO" id="GO:0005737">
    <property type="term" value="C:cytoplasm"/>
    <property type="evidence" value="ECO:0007669"/>
    <property type="project" value="UniProtKB-SubCell"/>
</dbReference>
<comment type="function">
    <text evidence="15 16">Catalyzes the condensation of ATP and 5-phosphoribose 1-diphosphate to form N'-(5'-phosphoribosyl)-ATP (PR-ATP). Has a crucial role in the pathway because the rate of histidine biosynthesis seems to be controlled primarily by regulation of HisG enzymatic activity.</text>
</comment>
<evidence type="ECO:0000256" key="15">
    <source>
        <dbReference type="ARBA" id="ARBA00024861"/>
    </source>
</evidence>
<evidence type="ECO:0000256" key="4">
    <source>
        <dbReference type="ARBA" id="ARBA00009489"/>
    </source>
</evidence>
<dbReference type="GO" id="GO:0000105">
    <property type="term" value="P:L-histidine biosynthetic process"/>
    <property type="evidence" value="ECO:0007669"/>
    <property type="project" value="UniProtKB-UniRule"/>
</dbReference>
<keyword evidence="11 16" id="KW-0808">Transferase</keyword>
<keyword evidence="9 16" id="KW-0028">Amino-acid biosynthesis</keyword>
<keyword evidence="13 16" id="KW-0067">ATP-binding</keyword>
<dbReference type="PANTHER" id="PTHR21403">
    <property type="entry name" value="ATP PHOSPHORIBOSYLTRANSFERASE ATP-PRTASE"/>
    <property type="match status" value="1"/>
</dbReference>
<dbReference type="RefSeq" id="WP_068862660.1">
    <property type="nucleotide sequence ID" value="NZ_LZYB01000002.1"/>
</dbReference>
<evidence type="ECO:0000256" key="1">
    <source>
        <dbReference type="ARBA" id="ARBA00000915"/>
    </source>
</evidence>
<keyword evidence="10 16" id="KW-0328">Glycosyltransferase</keyword>
<dbReference type="Gene3D" id="3.40.190.10">
    <property type="entry name" value="Periplasmic binding protein-like II"/>
    <property type="match status" value="2"/>
</dbReference>
<evidence type="ECO:0000256" key="11">
    <source>
        <dbReference type="ARBA" id="ARBA00022679"/>
    </source>
</evidence>
<comment type="pathway">
    <text evidence="3 16">Amino-acid biosynthesis; L-histidine biosynthesis; L-histidine from 5-phospho-alpha-D-ribose 1-diphosphate: step 1/9.</text>
</comment>
<dbReference type="PANTHER" id="PTHR21403:SF8">
    <property type="entry name" value="ATP PHOSPHORIBOSYLTRANSFERASE"/>
    <property type="match status" value="1"/>
</dbReference>
<dbReference type="UniPathway" id="UPA00031">
    <property type="reaction ID" value="UER00006"/>
</dbReference>
<evidence type="ECO:0000256" key="13">
    <source>
        <dbReference type="ARBA" id="ARBA00022840"/>
    </source>
</evidence>
<dbReference type="NCBIfam" id="TIGR00070">
    <property type="entry name" value="hisG"/>
    <property type="match status" value="1"/>
</dbReference>
<proteinExistence type="inferred from homology"/>
<comment type="domain">
    <text evidence="16">Lacks the C-terminal regulatory region which is replaced by HisZ.</text>
</comment>
<dbReference type="HAMAP" id="MF_01018">
    <property type="entry name" value="HisG_Short"/>
    <property type="match status" value="1"/>
</dbReference>
<reference evidence="18 19" key="1">
    <citation type="submission" date="2016-06" db="EMBL/GenBank/DDBJ databases">
        <title>Genome sequence of Porphyrobacter dokdonensis DSW-74.</title>
        <authorList>
            <person name="Kim J.F."/>
            <person name="Song J.Y."/>
        </authorList>
    </citation>
    <scope>NUCLEOTIDE SEQUENCE [LARGE SCALE GENOMIC DNA]</scope>
    <source>
        <strain evidence="18 19">DSW-74</strain>
    </source>
</reference>
<dbReference type="InterPro" id="IPR013820">
    <property type="entry name" value="ATP_PRibTrfase_cat"/>
</dbReference>
<comment type="catalytic activity">
    <reaction evidence="1 16">
        <text>1-(5-phospho-beta-D-ribosyl)-ATP + diphosphate = 5-phospho-alpha-D-ribose 1-diphosphate + ATP</text>
        <dbReference type="Rhea" id="RHEA:18473"/>
        <dbReference type="ChEBI" id="CHEBI:30616"/>
        <dbReference type="ChEBI" id="CHEBI:33019"/>
        <dbReference type="ChEBI" id="CHEBI:58017"/>
        <dbReference type="ChEBI" id="CHEBI:73183"/>
        <dbReference type="EC" id="2.4.2.17"/>
    </reaction>
</comment>
<evidence type="ECO:0000256" key="6">
    <source>
        <dbReference type="ARBA" id="ARBA00011946"/>
    </source>
</evidence>
<dbReference type="AlphaFoldDB" id="A0A1A7BIE4"/>
<dbReference type="Pfam" id="PF01634">
    <property type="entry name" value="HisG"/>
    <property type="match status" value="1"/>
</dbReference>
<comment type="subunit">
    <text evidence="5 16">Heteromultimer composed of HisG and HisZ subunits.</text>
</comment>
<evidence type="ECO:0000256" key="5">
    <source>
        <dbReference type="ARBA" id="ARBA00011496"/>
    </source>
</evidence>
<dbReference type="FunFam" id="3.40.190.10:FF:000008">
    <property type="entry name" value="ATP phosphoribosyltransferase"/>
    <property type="match status" value="1"/>
</dbReference>
<dbReference type="EMBL" id="LZYB01000002">
    <property type="protein sequence ID" value="OBV11486.1"/>
    <property type="molecule type" value="Genomic_DNA"/>
</dbReference>